<dbReference type="EMBL" id="JANIIK010000048">
    <property type="protein sequence ID" value="KAJ3600018.1"/>
    <property type="molecule type" value="Genomic_DNA"/>
</dbReference>
<gene>
    <name evidence="3" type="ORF">NHX12_033970</name>
</gene>
<keyword evidence="2" id="KW-1133">Transmembrane helix</keyword>
<feature type="transmembrane region" description="Helical" evidence="2">
    <location>
        <begin position="6"/>
        <end position="25"/>
    </location>
</feature>
<evidence type="ECO:0000256" key="2">
    <source>
        <dbReference type="SAM" id="Phobius"/>
    </source>
</evidence>
<keyword evidence="2" id="KW-0812">Transmembrane</keyword>
<accession>A0A9Q0E6L8</accession>
<evidence type="ECO:0000313" key="3">
    <source>
        <dbReference type="EMBL" id="KAJ3600018.1"/>
    </source>
</evidence>
<feature type="region of interest" description="Disordered" evidence="1">
    <location>
        <begin position="116"/>
        <end position="147"/>
    </location>
</feature>
<evidence type="ECO:0000256" key="1">
    <source>
        <dbReference type="SAM" id="MobiDB-lite"/>
    </source>
</evidence>
<keyword evidence="4" id="KW-1185">Reference proteome</keyword>
<name>A0A9Q0E6L8_9TELE</name>
<comment type="caution">
    <text evidence="3">The sequence shown here is derived from an EMBL/GenBank/DDBJ whole genome shotgun (WGS) entry which is preliminary data.</text>
</comment>
<dbReference type="AlphaFoldDB" id="A0A9Q0E6L8"/>
<dbReference type="OrthoDB" id="8048523at2759"/>
<proteinExistence type="predicted"/>
<sequence length="147" mass="16299">MPCCVAVHVVVVHVPVIFLSILFSVGSQHALSKKNVRTPKTSEVGHYMDISVRPGGKVCLTELSARDAFLESCPPNTRAVRLVQVELLSSSYDSSSFSSDLEWDFEGATTCWREPPEENEEDVLQDWPKNPPQLGSVSDFTEMSLFP</sequence>
<dbReference type="Proteomes" id="UP001148018">
    <property type="component" value="Unassembled WGS sequence"/>
</dbReference>
<protein>
    <submittedName>
        <fullName evidence="3">Uncharacterized protein</fullName>
    </submittedName>
</protein>
<organism evidence="3 4">
    <name type="scientific">Muraenolepis orangiensis</name>
    <name type="common">Patagonian moray cod</name>
    <dbReference type="NCBI Taxonomy" id="630683"/>
    <lineage>
        <taxon>Eukaryota</taxon>
        <taxon>Metazoa</taxon>
        <taxon>Chordata</taxon>
        <taxon>Craniata</taxon>
        <taxon>Vertebrata</taxon>
        <taxon>Euteleostomi</taxon>
        <taxon>Actinopterygii</taxon>
        <taxon>Neopterygii</taxon>
        <taxon>Teleostei</taxon>
        <taxon>Neoteleostei</taxon>
        <taxon>Acanthomorphata</taxon>
        <taxon>Zeiogadaria</taxon>
        <taxon>Gadariae</taxon>
        <taxon>Gadiformes</taxon>
        <taxon>Muraenolepidoidei</taxon>
        <taxon>Muraenolepididae</taxon>
        <taxon>Muraenolepis</taxon>
    </lineage>
</organism>
<reference evidence="3" key="1">
    <citation type="submission" date="2022-07" db="EMBL/GenBank/DDBJ databases">
        <title>Chromosome-level genome of Muraenolepis orangiensis.</title>
        <authorList>
            <person name="Kim J."/>
        </authorList>
    </citation>
    <scope>NUCLEOTIDE SEQUENCE</scope>
    <source>
        <strain evidence="3">KU_S4_2022</strain>
        <tissue evidence="3">Muscle</tissue>
    </source>
</reference>
<keyword evidence="2" id="KW-0472">Membrane</keyword>
<evidence type="ECO:0000313" key="4">
    <source>
        <dbReference type="Proteomes" id="UP001148018"/>
    </source>
</evidence>